<gene>
    <name evidence="2" type="ORF">SISNIDRAFT_456737</name>
</gene>
<dbReference type="AlphaFoldDB" id="A0A164SIF1"/>
<evidence type="ECO:0000313" key="2">
    <source>
        <dbReference type="EMBL" id="KZS91513.1"/>
    </source>
</evidence>
<dbReference type="Proteomes" id="UP000076722">
    <property type="component" value="Unassembled WGS sequence"/>
</dbReference>
<evidence type="ECO:0000313" key="3">
    <source>
        <dbReference type="Proteomes" id="UP000076722"/>
    </source>
</evidence>
<evidence type="ECO:0000256" key="1">
    <source>
        <dbReference type="SAM" id="SignalP"/>
    </source>
</evidence>
<feature type="signal peptide" evidence="1">
    <location>
        <begin position="1"/>
        <end position="17"/>
    </location>
</feature>
<protein>
    <submittedName>
        <fullName evidence="2">Uncharacterized protein</fullName>
    </submittedName>
</protein>
<reference evidence="2 3" key="1">
    <citation type="journal article" date="2016" name="Mol. Biol. Evol.">
        <title>Comparative Genomics of Early-Diverging Mushroom-Forming Fungi Provides Insights into the Origins of Lignocellulose Decay Capabilities.</title>
        <authorList>
            <person name="Nagy L.G."/>
            <person name="Riley R."/>
            <person name="Tritt A."/>
            <person name="Adam C."/>
            <person name="Daum C."/>
            <person name="Floudas D."/>
            <person name="Sun H."/>
            <person name="Yadav J.S."/>
            <person name="Pangilinan J."/>
            <person name="Larsson K.H."/>
            <person name="Matsuura K."/>
            <person name="Barry K."/>
            <person name="Labutti K."/>
            <person name="Kuo R."/>
            <person name="Ohm R.A."/>
            <person name="Bhattacharya S.S."/>
            <person name="Shirouzu T."/>
            <person name="Yoshinaga Y."/>
            <person name="Martin F.M."/>
            <person name="Grigoriev I.V."/>
            <person name="Hibbett D.S."/>
        </authorList>
    </citation>
    <scope>NUCLEOTIDE SEQUENCE [LARGE SCALE GENOMIC DNA]</scope>
    <source>
        <strain evidence="2 3">HHB9708</strain>
    </source>
</reference>
<sequence length="108" mass="11911">MSSSYLFLLFVVHVVSCKAIYDIHASDRANTSEPFAIQRPRLASNGQVLAGGLKRLQPPRSISRAIVKAKKERSNPVDTAPMAKRSNAPTIAYIKPLRSPYPAIELYS</sequence>
<feature type="chain" id="PRO_5007853092" evidence="1">
    <location>
        <begin position="18"/>
        <end position="108"/>
    </location>
</feature>
<accession>A0A164SIF1</accession>
<name>A0A164SIF1_9AGAM</name>
<keyword evidence="1" id="KW-0732">Signal</keyword>
<organism evidence="2 3">
    <name type="scientific">Sistotremastrum niveocremeum HHB9708</name>
    <dbReference type="NCBI Taxonomy" id="1314777"/>
    <lineage>
        <taxon>Eukaryota</taxon>
        <taxon>Fungi</taxon>
        <taxon>Dikarya</taxon>
        <taxon>Basidiomycota</taxon>
        <taxon>Agaricomycotina</taxon>
        <taxon>Agaricomycetes</taxon>
        <taxon>Sistotremastrales</taxon>
        <taxon>Sistotremastraceae</taxon>
        <taxon>Sertulicium</taxon>
        <taxon>Sertulicium niveocremeum</taxon>
    </lineage>
</organism>
<proteinExistence type="predicted"/>
<keyword evidence="3" id="KW-1185">Reference proteome</keyword>
<dbReference type="EMBL" id="KV419415">
    <property type="protein sequence ID" value="KZS91513.1"/>
    <property type="molecule type" value="Genomic_DNA"/>
</dbReference>